<protein>
    <submittedName>
        <fullName evidence="1">Uncharacterized protein</fullName>
    </submittedName>
</protein>
<name>A0A382DMH6_9ZZZZ</name>
<proteinExistence type="predicted"/>
<dbReference type="AlphaFoldDB" id="A0A382DMH6"/>
<dbReference type="Gene3D" id="3.30.420.40">
    <property type="match status" value="1"/>
</dbReference>
<gene>
    <name evidence="1" type="ORF">METZ01_LOCUS192076</name>
</gene>
<accession>A0A382DMH6</accession>
<organism evidence="1">
    <name type="scientific">marine metagenome</name>
    <dbReference type="NCBI Taxonomy" id="408172"/>
    <lineage>
        <taxon>unclassified sequences</taxon>
        <taxon>metagenomes</taxon>
        <taxon>ecological metagenomes</taxon>
    </lineage>
</organism>
<dbReference type="EMBL" id="UINC01039976">
    <property type="protein sequence ID" value="SVB39222.1"/>
    <property type="molecule type" value="Genomic_DNA"/>
</dbReference>
<reference evidence="1" key="1">
    <citation type="submission" date="2018-05" db="EMBL/GenBank/DDBJ databases">
        <authorList>
            <person name="Lanie J.A."/>
            <person name="Ng W.-L."/>
            <person name="Kazmierczak K.M."/>
            <person name="Andrzejewski T.M."/>
            <person name="Davidsen T.M."/>
            <person name="Wayne K.J."/>
            <person name="Tettelin H."/>
            <person name="Glass J.I."/>
            <person name="Rusch D."/>
            <person name="Podicherti R."/>
            <person name="Tsui H.-C.T."/>
            <person name="Winkler M.E."/>
        </authorList>
    </citation>
    <scope>NUCLEOTIDE SEQUENCE</scope>
</reference>
<evidence type="ECO:0000313" key="1">
    <source>
        <dbReference type="EMBL" id="SVB39222.1"/>
    </source>
</evidence>
<sequence length="56" mass="6133">MKKKILGLNSGGPNTAAVLLDGGEIVYAVEEERLNREKQTRKFPINAIKMALDFSG</sequence>
<feature type="non-terminal residue" evidence="1">
    <location>
        <position position="56"/>
    </location>
</feature>